<protein>
    <submittedName>
        <fullName evidence="12">Murein DD-endopeptidase MepM/ murein hydrolase activator NlpD</fullName>
    </submittedName>
</protein>
<feature type="region of interest" description="Disordered" evidence="8">
    <location>
        <begin position="70"/>
        <end position="101"/>
    </location>
</feature>
<evidence type="ECO:0000256" key="3">
    <source>
        <dbReference type="ARBA" id="ARBA00022670"/>
    </source>
</evidence>
<evidence type="ECO:0000313" key="12">
    <source>
        <dbReference type="EMBL" id="MCS3903473.1"/>
    </source>
</evidence>
<dbReference type="Proteomes" id="UP001204445">
    <property type="component" value="Unassembled WGS sequence"/>
</dbReference>
<dbReference type="GO" id="GO:0004222">
    <property type="term" value="F:metalloendopeptidase activity"/>
    <property type="evidence" value="ECO:0007669"/>
    <property type="project" value="TreeGrafter"/>
</dbReference>
<name>A0AAE3L489_9GAMM</name>
<reference evidence="12" key="1">
    <citation type="submission" date="2022-08" db="EMBL/GenBank/DDBJ databases">
        <title>Genomic Encyclopedia of Type Strains, Phase III (KMG-III): the genomes of soil and plant-associated and newly described type strains.</title>
        <authorList>
            <person name="Whitman W."/>
        </authorList>
    </citation>
    <scope>NUCLEOTIDE SEQUENCE</scope>
    <source>
        <strain evidence="12">HMT 1</strain>
    </source>
</reference>
<dbReference type="InterPro" id="IPR050570">
    <property type="entry name" value="Cell_wall_metabolism_enzyme"/>
</dbReference>
<feature type="domain" description="M23ase beta-sheet core" evidence="9">
    <location>
        <begin position="380"/>
        <end position="476"/>
    </location>
</feature>
<evidence type="ECO:0000256" key="4">
    <source>
        <dbReference type="ARBA" id="ARBA00022723"/>
    </source>
</evidence>
<dbReference type="FunFam" id="2.70.70.10:FF:000002">
    <property type="entry name" value="Murein DD-endopeptidase MepM"/>
    <property type="match status" value="1"/>
</dbReference>
<dbReference type="PANTHER" id="PTHR21666:SF288">
    <property type="entry name" value="CELL DIVISION PROTEIN YTFB"/>
    <property type="match status" value="1"/>
</dbReference>
<dbReference type="Pfam" id="PF01551">
    <property type="entry name" value="Peptidase_M23"/>
    <property type="match status" value="1"/>
</dbReference>
<feature type="compositionally biased region" description="Low complexity" evidence="8">
    <location>
        <begin position="76"/>
        <end position="99"/>
    </location>
</feature>
<dbReference type="Pfam" id="PF19425">
    <property type="entry name" value="Csd3_N2"/>
    <property type="match status" value="1"/>
</dbReference>
<dbReference type="RefSeq" id="WP_259055262.1">
    <property type="nucleotide sequence ID" value="NZ_JANUCT010000008.1"/>
</dbReference>
<evidence type="ECO:0000259" key="9">
    <source>
        <dbReference type="Pfam" id="PF01551"/>
    </source>
</evidence>
<dbReference type="Gene3D" id="2.70.70.10">
    <property type="entry name" value="Glucose Permease (Domain IIA)"/>
    <property type="match status" value="1"/>
</dbReference>
<accession>A0AAE3L489</accession>
<dbReference type="Pfam" id="PF22310">
    <property type="entry name" value="NMB0315_dom_I"/>
    <property type="match status" value="1"/>
</dbReference>
<dbReference type="CDD" id="cd12797">
    <property type="entry name" value="M23_peptidase"/>
    <property type="match status" value="1"/>
</dbReference>
<keyword evidence="5 12" id="KW-0378">Hydrolase</keyword>
<gene>
    <name evidence="12" type="ORF">J2T55_001494</name>
</gene>
<keyword evidence="3" id="KW-0645">Protease</keyword>
<feature type="domain" description="Csd3-like second N-terminal" evidence="10">
    <location>
        <begin position="250"/>
        <end position="368"/>
    </location>
</feature>
<evidence type="ECO:0000256" key="5">
    <source>
        <dbReference type="ARBA" id="ARBA00022801"/>
    </source>
</evidence>
<keyword evidence="4" id="KW-0479">Metal-binding</keyword>
<evidence type="ECO:0000256" key="6">
    <source>
        <dbReference type="ARBA" id="ARBA00022833"/>
    </source>
</evidence>
<dbReference type="EMBL" id="JANUCT010000008">
    <property type="protein sequence ID" value="MCS3903473.1"/>
    <property type="molecule type" value="Genomic_DNA"/>
</dbReference>
<dbReference type="InterPro" id="IPR011055">
    <property type="entry name" value="Dup_hybrid_motif"/>
</dbReference>
<dbReference type="GO" id="GO:0046872">
    <property type="term" value="F:metal ion binding"/>
    <property type="evidence" value="ECO:0007669"/>
    <property type="project" value="UniProtKB-KW"/>
</dbReference>
<evidence type="ECO:0000256" key="2">
    <source>
        <dbReference type="ARBA" id="ARBA00004196"/>
    </source>
</evidence>
<dbReference type="InterPro" id="IPR045834">
    <property type="entry name" value="Csd3_N2"/>
</dbReference>
<evidence type="ECO:0000256" key="1">
    <source>
        <dbReference type="ARBA" id="ARBA00001947"/>
    </source>
</evidence>
<evidence type="ECO:0000256" key="8">
    <source>
        <dbReference type="SAM" id="MobiDB-lite"/>
    </source>
</evidence>
<dbReference type="AlphaFoldDB" id="A0AAE3L489"/>
<dbReference type="GO" id="GO:0030313">
    <property type="term" value="C:cell envelope"/>
    <property type="evidence" value="ECO:0007669"/>
    <property type="project" value="UniProtKB-SubCell"/>
</dbReference>
<evidence type="ECO:0000259" key="10">
    <source>
        <dbReference type="Pfam" id="PF19425"/>
    </source>
</evidence>
<keyword evidence="7" id="KW-0482">Metalloprotease</keyword>
<feature type="domain" description="DD-carboxypeptidase/endopeptidase Mpg-like N-terminal" evidence="11">
    <location>
        <begin position="152"/>
        <end position="215"/>
    </location>
</feature>
<dbReference type="InterPro" id="IPR054512">
    <property type="entry name" value="NMB0315-like_N"/>
</dbReference>
<dbReference type="Gene3D" id="3.10.450.350">
    <property type="match status" value="2"/>
</dbReference>
<dbReference type="SUPFAM" id="SSF51261">
    <property type="entry name" value="Duplicated hybrid motif"/>
    <property type="match status" value="1"/>
</dbReference>
<comment type="subcellular location">
    <subcellularLocation>
        <location evidence="2">Cell envelope</location>
    </subcellularLocation>
</comment>
<dbReference type="PANTHER" id="PTHR21666">
    <property type="entry name" value="PEPTIDASE-RELATED"/>
    <property type="match status" value="1"/>
</dbReference>
<proteinExistence type="predicted"/>
<comment type="cofactor">
    <cofactor evidence="1">
        <name>Zn(2+)</name>
        <dbReference type="ChEBI" id="CHEBI:29105"/>
    </cofactor>
</comment>
<organism evidence="12 13">
    <name type="scientific">Methylohalomonas lacus</name>
    <dbReference type="NCBI Taxonomy" id="398773"/>
    <lineage>
        <taxon>Bacteria</taxon>
        <taxon>Pseudomonadati</taxon>
        <taxon>Pseudomonadota</taxon>
        <taxon>Gammaproteobacteria</taxon>
        <taxon>Methylohalomonadales</taxon>
        <taxon>Methylohalomonadaceae</taxon>
        <taxon>Methylohalomonas</taxon>
    </lineage>
</organism>
<comment type="caution">
    <text evidence="12">The sequence shown here is derived from an EMBL/GenBank/DDBJ whole genome shotgun (WGS) entry which is preliminary data.</text>
</comment>
<evidence type="ECO:0000259" key="11">
    <source>
        <dbReference type="Pfam" id="PF22310"/>
    </source>
</evidence>
<keyword evidence="6" id="KW-0862">Zinc</keyword>
<sequence>MKLDYKVDDSWSLGHRRPRRMRRHVLAMSVCAVVTFIGYTKYSSEQQPQDESSWSIPGGVMAAYPVLDTPQRIKKPTPGNAAPADTPPTDSAAAVDTTPGNDETFRIAALGDNALDDRASDNNADTLATDAEYEILKETDAQTATNDLDTDWQKVAVKNGDSMARIFKRLGLSPRQLHEIMQLGDVTQALKSLRPGQELLFDLDEKDERTMLRALQYAPDSEHQLIVERTDNGYQAELADADLTTRVRAAAATIDSSLFLAGQAAGLSDNLIMQLVKIYGWDIDFVMDIRKGDQFSVIFKETYRDGTKIKDGPIIAAEFQNRGRTLRAVRYTTPDGRTDYYADDGRSMRKAFLRTPMDVYRISSHFDPDRRHPVMNTIRAHKGTDYAAPTGTPIKASGDGRISHLGRKGGYGNTIIIQHGGRYSTLYAHMSRFARGLRQGSRVEQGQTIGHVGSTGLATGPHLHYEFRINGVHKNPVKVELPKAESIPEKLQADFKQSTRPLLAELDKLERYDGRLEVADHQVDDKVLLALGESATADGDSGTR</sequence>
<dbReference type="GO" id="GO:0006508">
    <property type="term" value="P:proteolysis"/>
    <property type="evidence" value="ECO:0007669"/>
    <property type="project" value="UniProtKB-KW"/>
</dbReference>
<evidence type="ECO:0000256" key="7">
    <source>
        <dbReference type="ARBA" id="ARBA00023049"/>
    </source>
</evidence>
<dbReference type="InterPro" id="IPR016047">
    <property type="entry name" value="M23ase_b-sheet_dom"/>
</dbReference>
<keyword evidence="13" id="KW-1185">Reference proteome</keyword>
<evidence type="ECO:0000313" key="13">
    <source>
        <dbReference type="Proteomes" id="UP001204445"/>
    </source>
</evidence>